<sequence>MGGCCSTRKSVDLVGTPPASNKRVVADRAPPMDYSTASTTIADGGVTNKALEMD</sequence>
<evidence type="ECO:0000313" key="1">
    <source>
        <dbReference type="EMBL" id="KNC34089.1"/>
    </source>
</evidence>
<comment type="caution">
    <text evidence="1">The sequence shown here is derived from an EMBL/GenBank/DDBJ whole genome shotgun (WGS) entry which is preliminary data.</text>
</comment>
<gene>
    <name evidence="1" type="ORF">FF38_06455</name>
</gene>
<evidence type="ECO:0000313" key="2">
    <source>
        <dbReference type="Proteomes" id="UP000037069"/>
    </source>
</evidence>
<dbReference type="EMBL" id="JRES01000104">
    <property type="protein sequence ID" value="KNC34089.1"/>
    <property type="molecule type" value="Genomic_DNA"/>
</dbReference>
<protein>
    <submittedName>
        <fullName evidence="1">Uncharacterized protein</fullName>
    </submittedName>
</protein>
<proteinExistence type="predicted"/>
<dbReference type="Proteomes" id="UP000037069">
    <property type="component" value="Unassembled WGS sequence"/>
</dbReference>
<reference evidence="1 2" key="1">
    <citation type="journal article" date="2015" name="Nat. Commun.">
        <title>Lucilia cuprina genome unlocks parasitic fly biology to underpin future interventions.</title>
        <authorList>
            <person name="Anstead C.A."/>
            <person name="Korhonen P.K."/>
            <person name="Young N.D."/>
            <person name="Hall R.S."/>
            <person name="Jex A.R."/>
            <person name="Murali S.C."/>
            <person name="Hughes D.S."/>
            <person name="Lee S.F."/>
            <person name="Perry T."/>
            <person name="Stroehlein A.J."/>
            <person name="Ansell B.R."/>
            <person name="Breugelmans B."/>
            <person name="Hofmann A."/>
            <person name="Qu J."/>
            <person name="Dugan S."/>
            <person name="Lee S.L."/>
            <person name="Chao H."/>
            <person name="Dinh H."/>
            <person name="Han Y."/>
            <person name="Doddapaneni H.V."/>
            <person name="Worley K.C."/>
            <person name="Muzny D.M."/>
            <person name="Ioannidis P."/>
            <person name="Waterhouse R.M."/>
            <person name="Zdobnov E.M."/>
            <person name="James P.J."/>
            <person name="Bagnall N.H."/>
            <person name="Kotze A.C."/>
            <person name="Gibbs R.A."/>
            <person name="Richards S."/>
            <person name="Batterham P."/>
            <person name="Gasser R.B."/>
        </authorList>
    </citation>
    <scope>NUCLEOTIDE SEQUENCE [LARGE SCALE GENOMIC DNA]</scope>
    <source>
        <strain evidence="1 2">LS</strain>
        <tissue evidence="1">Full body</tissue>
    </source>
</reference>
<keyword evidence="2" id="KW-1185">Reference proteome</keyword>
<organism evidence="1 2">
    <name type="scientific">Lucilia cuprina</name>
    <name type="common">Green bottle fly</name>
    <name type="synonym">Australian sheep blowfly</name>
    <dbReference type="NCBI Taxonomy" id="7375"/>
    <lineage>
        <taxon>Eukaryota</taxon>
        <taxon>Metazoa</taxon>
        <taxon>Ecdysozoa</taxon>
        <taxon>Arthropoda</taxon>
        <taxon>Hexapoda</taxon>
        <taxon>Insecta</taxon>
        <taxon>Pterygota</taxon>
        <taxon>Neoptera</taxon>
        <taxon>Endopterygota</taxon>
        <taxon>Diptera</taxon>
        <taxon>Brachycera</taxon>
        <taxon>Muscomorpha</taxon>
        <taxon>Oestroidea</taxon>
        <taxon>Calliphoridae</taxon>
        <taxon>Luciliinae</taxon>
        <taxon>Lucilia</taxon>
    </lineage>
</organism>
<name>A0A0L0CRM0_LUCCU</name>
<accession>A0A0L0CRM0</accession>
<dbReference type="AlphaFoldDB" id="A0A0L0CRM0"/>